<keyword evidence="1" id="KW-0238">DNA-binding</keyword>
<dbReference type="Gene3D" id="1.10.1660.10">
    <property type="match status" value="1"/>
</dbReference>
<dbReference type="AlphaFoldDB" id="A0A261GC08"/>
<dbReference type="SUPFAM" id="SSF46955">
    <property type="entry name" value="Putative DNA-binding domain"/>
    <property type="match status" value="1"/>
</dbReference>
<dbReference type="KEGG" id="beu:BE0216_02885"/>
<dbReference type="InterPro" id="IPR047057">
    <property type="entry name" value="MerR_fam"/>
</dbReference>
<dbReference type="PROSITE" id="PS50937">
    <property type="entry name" value="HTH_MERR_2"/>
    <property type="match status" value="1"/>
</dbReference>
<dbReference type="EMBL" id="CP062938">
    <property type="protein sequence ID" value="QOL31520.1"/>
    <property type="molecule type" value="Genomic_DNA"/>
</dbReference>
<dbReference type="SMART" id="SM00422">
    <property type="entry name" value="HTH_MERR"/>
    <property type="match status" value="1"/>
</dbReference>
<dbReference type="Proteomes" id="UP000593943">
    <property type="component" value="Chromosome"/>
</dbReference>
<evidence type="ECO:0000313" key="3">
    <source>
        <dbReference type="EMBL" id="OZG68944.1"/>
    </source>
</evidence>
<dbReference type="GO" id="GO:0003700">
    <property type="term" value="F:DNA-binding transcription factor activity"/>
    <property type="evidence" value="ECO:0007669"/>
    <property type="project" value="InterPro"/>
</dbReference>
<reference evidence="4 6" key="2">
    <citation type="submission" date="2020-10" db="EMBL/GenBank/DDBJ databases">
        <title>Genome sequencing of Bifidobacterium eulemuris_DSMZ_100216.</title>
        <authorList>
            <person name="Kim J."/>
        </authorList>
    </citation>
    <scope>NUCLEOTIDE SEQUENCE [LARGE SCALE GENOMIC DNA]</scope>
    <source>
        <strain evidence="4 6">DSM 100216</strain>
    </source>
</reference>
<protein>
    <submittedName>
        <fullName evidence="4">MerR family transcriptional regulator</fullName>
    </submittedName>
    <submittedName>
        <fullName evidence="3">Transcriptional regulator MerR family</fullName>
    </submittedName>
</protein>
<proteinExistence type="predicted"/>
<dbReference type="PRINTS" id="PR00040">
    <property type="entry name" value="HTHMERR"/>
</dbReference>
<gene>
    <name evidence="4" type="ORF">BE0216_02885</name>
    <name evidence="3" type="ORF">BEUL_0350</name>
</gene>
<dbReference type="InterPro" id="IPR009061">
    <property type="entry name" value="DNA-bd_dom_put_sf"/>
</dbReference>
<dbReference type="GO" id="GO:0003677">
    <property type="term" value="F:DNA binding"/>
    <property type="evidence" value="ECO:0007669"/>
    <property type="project" value="UniProtKB-KW"/>
</dbReference>
<dbReference type="CDD" id="cd01109">
    <property type="entry name" value="HTH_YyaN"/>
    <property type="match status" value="1"/>
</dbReference>
<evidence type="ECO:0000313" key="4">
    <source>
        <dbReference type="EMBL" id="QOL31520.1"/>
    </source>
</evidence>
<dbReference type="Pfam" id="PF13411">
    <property type="entry name" value="MerR_1"/>
    <property type="match status" value="1"/>
</dbReference>
<dbReference type="OrthoDB" id="9802039at2"/>
<evidence type="ECO:0000313" key="5">
    <source>
        <dbReference type="Proteomes" id="UP000216057"/>
    </source>
</evidence>
<feature type="domain" description="HTH merR-type" evidence="2">
    <location>
        <begin position="9"/>
        <end position="78"/>
    </location>
</feature>
<organism evidence="3 5">
    <name type="scientific">Bifidobacterium eulemuris</name>
    <dbReference type="NCBI Taxonomy" id="1765219"/>
    <lineage>
        <taxon>Bacteria</taxon>
        <taxon>Bacillati</taxon>
        <taxon>Actinomycetota</taxon>
        <taxon>Actinomycetes</taxon>
        <taxon>Bifidobacteriales</taxon>
        <taxon>Bifidobacteriaceae</taxon>
        <taxon>Bifidobacterium</taxon>
    </lineage>
</organism>
<evidence type="ECO:0000256" key="1">
    <source>
        <dbReference type="ARBA" id="ARBA00023125"/>
    </source>
</evidence>
<name>A0A261GC08_9BIFI</name>
<reference evidence="3 5" key="1">
    <citation type="journal article" date="2017" name="BMC Genomics">
        <title>Comparative genomic and phylogenomic analyses of the Bifidobacteriaceae family.</title>
        <authorList>
            <person name="Lugli G.A."/>
            <person name="Milani C."/>
            <person name="Turroni F."/>
            <person name="Duranti S."/>
            <person name="Mancabelli L."/>
            <person name="Mangifesta M."/>
            <person name="Ferrario C."/>
            <person name="Modesto M."/>
            <person name="Mattarelli P."/>
            <person name="Jiri K."/>
            <person name="van Sinderen D."/>
            <person name="Ventura M."/>
        </authorList>
    </citation>
    <scope>NUCLEOTIDE SEQUENCE [LARGE SCALE GENOMIC DNA]</scope>
    <source>
        <strain evidence="3 5">DSM 100216</strain>
    </source>
</reference>
<dbReference type="InterPro" id="IPR000551">
    <property type="entry name" value="MerR-type_HTH_dom"/>
</dbReference>
<keyword evidence="6" id="KW-1185">Reference proteome</keyword>
<dbReference type="RefSeq" id="WP_094636045.1">
    <property type="nucleotide sequence ID" value="NZ_CP062938.1"/>
</dbReference>
<evidence type="ECO:0000259" key="2">
    <source>
        <dbReference type="PROSITE" id="PS50937"/>
    </source>
</evidence>
<accession>A0A261GC08</accession>
<dbReference type="Proteomes" id="UP000216057">
    <property type="component" value="Unassembled WGS sequence"/>
</dbReference>
<dbReference type="EMBL" id="MWWZ01000004">
    <property type="protein sequence ID" value="OZG68944.1"/>
    <property type="molecule type" value="Genomic_DNA"/>
</dbReference>
<dbReference type="PANTHER" id="PTHR30204:SF98">
    <property type="entry name" value="HTH-TYPE TRANSCRIPTIONAL REGULATOR ADHR"/>
    <property type="match status" value="1"/>
</dbReference>
<evidence type="ECO:0000313" key="6">
    <source>
        <dbReference type="Proteomes" id="UP000593943"/>
    </source>
</evidence>
<dbReference type="PANTHER" id="PTHR30204">
    <property type="entry name" value="REDOX-CYCLING DRUG-SENSING TRANSCRIPTIONAL ACTIVATOR SOXR"/>
    <property type="match status" value="1"/>
</dbReference>
<sequence length="142" mass="16735">MTGTQRSSTYSIAQVSARFGIPASTLRYYEREGLLSDVPRDDNGQRRYTDAHLARIESIQCFKESGLPIAKIREFYTYDDDLEHHVDDIIELVEDHERELRQTIAAMCRELRHVQQKVRFYHGIKDAEEQGRPWPSWEEFTD</sequence>